<keyword evidence="5" id="KW-0862">Zinc</keyword>
<dbReference type="Gene3D" id="3.30.160.60">
    <property type="entry name" value="Classic Zinc Finger"/>
    <property type="match status" value="1"/>
</dbReference>
<evidence type="ECO:0000313" key="9">
    <source>
        <dbReference type="EMBL" id="PLW39391.1"/>
    </source>
</evidence>
<evidence type="ECO:0000259" key="8">
    <source>
        <dbReference type="PROSITE" id="PS50157"/>
    </source>
</evidence>
<dbReference type="Gene3D" id="2.10.110.10">
    <property type="entry name" value="Cysteine Rich Protein"/>
    <property type="match status" value="1"/>
</dbReference>
<evidence type="ECO:0000256" key="5">
    <source>
        <dbReference type="ARBA" id="ARBA00022833"/>
    </source>
</evidence>
<evidence type="ECO:0000313" key="10">
    <source>
        <dbReference type="Proteomes" id="UP000235388"/>
    </source>
</evidence>
<protein>
    <recommendedName>
        <fullName evidence="8">C2H2-type domain-containing protein</fullName>
    </recommendedName>
</protein>
<keyword evidence="6" id="KW-0539">Nucleus</keyword>
<feature type="domain" description="C2H2-type" evidence="8">
    <location>
        <begin position="156"/>
        <end position="185"/>
    </location>
</feature>
<dbReference type="Pfam" id="PF12171">
    <property type="entry name" value="zf-C2H2_jaz"/>
    <property type="match status" value="1"/>
</dbReference>
<evidence type="ECO:0000256" key="1">
    <source>
        <dbReference type="ARBA" id="ARBA00004123"/>
    </source>
</evidence>
<reference evidence="9 10" key="1">
    <citation type="submission" date="2017-11" db="EMBL/GenBank/DDBJ databases">
        <title>De novo assembly and phasing of dikaryotic genomes from two isolates of Puccinia coronata f. sp. avenae, the causal agent of oat crown rust.</title>
        <authorList>
            <person name="Miller M.E."/>
            <person name="Zhang Y."/>
            <person name="Omidvar V."/>
            <person name="Sperschneider J."/>
            <person name="Schwessinger B."/>
            <person name="Raley C."/>
            <person name="Palmer J.M."/>
            <person name="Garnica D."/>
            <person name="Upadhyaya N."/>
            <person name="Rathjen J."/>
            <person name="Taylor J.M."/>
            <person name="Park R.F."/>
            <person name="Dodds P.N."/>
            <person name="Hirsch C.D."/>
            <person name="Kianian S.F."/>
            <person name="Figueroa M."/>
        </authorList>
    </citation>
    <scope>NUCLEOTIDE SEQUENCE [LARGE SCALE GENOMIC DNA]</scope>
    <source>
        <strain evidence="9">12NC29</strain>
    </source>
</reference>
<feature type="domain" description="C2H2-type" evidence="8">
    <location>
        <begin position="56"/>
        <end position="86"/>
    </location>
</feature>
<dbReference type="PANTHER" id="PTHR24388">
    <property type="entry name" value="ZINC FINGER PROTEIN"/>
    <property type="match status" value="1"/>
</dbReference>
<dbReference type="STRING" id="200324.A0A2N5UNQ3"/>
<dbReference type="GO" id="GO:0000981">
    <property type="term" value="F:DNA-binding transcription factor activity, RNA polymerase II-specific"/>
    <property type="evidence" value="ECO:0007669"/>
    <property type="project" value="TreeGrafter"/>
</dbReference>
<dbReference type="Proteomes" id="UP000235388">
    <property type="component" value="Unassembled WGS sequence"/>
</dbReference>
<dbReference type="OrthoDB" id="6077919at2759"/>
<keyword evidence="4 7" id="KW-0863">Zinc-finger</keyword>
<dbReference type="InterPro" id="IPR022755">
    <property type="entry name" value="Znf_C2H2_jaz"/>
</dbReference>
<dbReference type="AlphaFoldDB" id="A0A2N5UNQ3"/>
<dbReference type="InterPro" id="IPR036236">
    <property type="entry name" value="Znf_C2H2_sf"/>
</dbReference>
<accession>A0A2N5UNQ3</accession>
<feature type="domain" description="C2H2-type" evidence="8">
    <location>
        <begin position="256"/>
        <end position="287"/>
    </location>
</feature>
<dbReference type="GO" id="GO:0005634">
    <property type="term" value="C:nucleus"/>
    <property type="evidence" value="ECO:0007669"/>
    <property type="project" value="UniProtKB-SubCell"/>
</dbReference>
<evidence type="ECO:0000256" key="4">
    <source>
        <dbReference type="ARBA" id="ARBA00022771"/>
    </source>
</evidence>
<dbReference type="EMBL" id="PGCJ01000195">
    <property type="protein sequence ID" value="PLW39391.1"/>
    <property type="molecule type" value="Genomic_DNA"/>
</dbReference>
<dbReference type="PROSITE" id="PS50157">
    <property type="entry name" value="ZINC_FINGER_C2H2_2"/>
    <property type="match status" value="3"/>
</dbReference>
<dbReference type="GO" id="GO:0008270">
    <property type="term" value="F:zinc ion binding"/>
    <property type="evidence" value="ECO:0007669"/>
    <property type="project" value="UniProtKB-KW"/>
</dbReference>
<comment type="subcellular location">
    <subcellularLocation>
        <location evidence="1">Nucleus</location>
    </subcellularLocation>
</comment>
<sequence>MSTRLGCPHFRQLPPPSTYNTLRSSDVPNQHSQSKRPLLVGRFPIFQTRSLIMCGHECEPCGREFRLFKHYRVHMMDSARHHYCAPCDRDFKNEAAKQQHLRHSERHMICRWCRTEVAGTLSAHNQNYHEQCARCKKWFDDLPDLHKHYQSEHDDLYCAPCQRLFQNHNSILIHLKSSAHLPKKFGCTGGGCGRGFISKSALVLHLEAGTCRSVFDLTDVDREFSRHCDLVGLFVRKNILFPAPPMEINADEDGLFPCRFCTKTFKCQAQLMNHLKSPKHKNRGRKPYVCPSRDCLKAKFRSLGSLLLHIENSDCGQLFEDRLTELVNALLEIVKQTT</sequence>
<organism evidence="9 10">
    <name type="scientific">Puccinia coronata f. sp. avenae</name>
    <dbReference type="NCBI Taxonomy" id="200324"/>
    <lineage>
        <taxon>Eukaryota</taxon>
        <taxon>Fungi</taxon>
        <taxon>Dikarya</taxon>
        <taxon>Basidiomycota</taxon>
        <taxon>Pucciniomycotina</taxon>
        <taxon>Pucciniomycetes</taxon>
        <taxon>Pucciniales</taxon>
        <taxon>Pucciniaceae</taxon>
        <taxon>Puccinia</taxon>
    </lineage>
</organism>
<name>A0A2N5UNQ3_9BASI</name>
<evidence type="ECO:0000256" key="6">
    <source>
        <dbReference type="ARBA" id="ARBA00023242"/>
    </source>
</evidence>
<evidence type="ECO:0000256" key="3">
    <source>
        <dbReference type="ARBA" id="ARBA00022737"/>
    </source>
</evidence>
<dbReference type="SUPFAM" id="SSF57667">
    <property type="entry name" value="beta-beta-alpha zinc fingers"/>
    <property type="match status" value="1"/>
</dbReference>
<dbReference type="InterPro" id="IPR013087">
    <property type="entry name" value="Znf_C2H2_type"/>
</dbReference>
<dbReference type="InterPro" id="IPR050527">
    <property type="entry name" value="Snail/Krueppel_Znf"/>
</dbReference>
<dbReference type="Pfam" id="PF12874">
    <property type="entry name" value="zf-met"/>
    <property type="match status" value="2"/>
</dbReference>
<gene>
    <name evidence="9" type="ORF">PCANC_14877</name>
</gene>
<keyword evidence="10" id="KW-1185">Reference proteome</keyword>
<dbReference type="PROSITE" id="PS00028">
    <property type="entry name" value="ZINC_FINGER_C2H2_1"/>
    <property type="match status" value="2"/>
</dbReference>
<comment type="caution">
    <text evidence="9">The sequence shown here is derived from an EMBL/GenBank/DDBJ whole genome shotgun (WGS) entry which is preliminary data.</text>
</comment>
<evidence type="ECO:0000256" key="2">
    <source>
        <dbReference type="ARBA" id="ARBA00022723"/>
    </source>
</evidence>
<keyword evidence="2" id="KW-0479">Metal-binding</keyword>
<dbReference type="SMART" id="SM00355">
    <property type="entry name" value="ZnF_C2H2"/>
    <property type="match status" value="7"/>
</dbReference>
<dbReference type="PANTHER" id="PTHR24388:SF54">
    <property type="entry name" value="PROTEIN ESCARGOT"/>
    <property type="match status" value="1"/>
</dbReference>
<evidence type="ECO:0000256" key="7">
    <source>
        <dbReference type="PROSITE-ProRule" id="PRU00042"/>
    </source>
</evidence>
<proteinExistence type="predicted"/>
<dbReference type="GO" id="GO:0000978">
    <property type="term" value="F:RNA polymerase II cis-regulatory region sequence-specific DNA binding"/>
    <property type="evidence" value="ECO:0007669"/>
    <property type="project" value="TreeGrafter"/>
</dbReference>
<keyword evidence="3" id="KW-0677">Repeat</keyword>